<dbReference type="GO" id="GO:0018189">
    <property type="term" value="P:pyrroloquinoline quinone biosynthetic process"/>
    <property type="evidence" value="ECO:0007669"/>
    <property type="project" value="InterPro"/>
</dbReference>
<keyword evidence="7" id="KW-1185">Reference proteome</keyword>
<dbReference type="AlphaFoldDB" id="A0A917K6R6"/>
<name>A0A917K6R6_9PSEU</name>
<comment type="similarity">
    <text evidence="2">Belongs to the PqqA family.</text>
</comment>
<evidence type="ECO:0000313" key="4">
    <source>
        <dbReference type="EMBL" id="GAA0537340.1"/>
    </source>
</evidence>
<dbReference type="Proteomes" id="UP001500220">
    <property type="component" value="Unassembled WGS sequence"/>
</dbReference>
<dbReference type="Pfam" id="PF08042">
    <property type="entry name" value="PqqA"/>
    <property type="match status" value="1"/>
</dbReference>
<organism evidence="5 6">
    <name type="scientific">Saccharopolyspora thermophila</name>
    <dbReference type="NCBI Taxonomy" id="89367"/>
    <lineage>
        <taxon>Bacteria</taxon>
        <taxon>Bacillati</taxon>
        <taxon>Actinomycetota</taxon>
        <taxon>Actinomycetes</taxon>
        <taxon>Pseudonocardiales</taxon>
        <taxon>Pseudonocardiaceae</taxon>
        <taxon>Saccharopolyspora</taxon>
    </lineage>
</organism>
<protein>
    <recommendedName>
        <fullName evidence="3">Coenzyme PQQ synthesis protein A</fullName>
    </recommendedName>
</protein>
<dbReference type="Proteomes" id="UP000597989">
    <property type="component" value="Unassembled WGS sequence"/>
</dbReference>
<reference evidence="5" key="3">
    <citation type="submission" date="2020-09" db="EMBL/GenBank/DDBJ databases">
        <authorList>
            <person name="Sun Q."/>
            <person name="Zhou Y."/>
        </authorList>
    </citation>
    <scope>NUCLEOTIDE SEQUENCE</scope>
    <source>
        <strain evidence="5">CGMCC 4.7206</strain>
    </source>
</reference>
<comment type="caution">
    <text evidence="5">The sequence shown here is derived from an EMBL/GenBank/DDBJ whole genome shotgun (WGS) entry which is preliminary data.</text>
</comment>
<comment type="pathway">
    <text evidence="1">Cofactor biosynthesis; pyrroloquinoline quinone biosynthesis.</text>
</comment>
<reference evidence="5 6" key="1">
    <citation type="journal article" date="2014" name="Int. J. Syst. Evol. Microbiol.">
        <title>Complete genome sequence of Corynebacterium casei LMG S-19264T (=DSM 44701T), isolated from a smear-ripened cheese.</title>
        <authorList>
            <consortium name="US DOE Joint Genome Institute (JGI-PGF)"/>
            <person name="Walter F."/>
            <person name="Albersmeier A."/>
            <person name="Kalinowski J."/>
            <person name="Ruckert C."/>
        </authorList>
    </citation>
    <scope>NUCLEOTIDE SEQUENCE [LARGE SCALE GENOMIC DNA]</scope>
    <source>
        <strain evidence="5 6">CGMCC 4.7206</strain>
    </source>
</reference>
<evidence type="ECO:0000313" key="6">
    <source>
        <dbReference type="Proteomes" id="UP000597989"/>
    </source>
</evidence>
<evidence type="ECO:0000256" key="2">
    <source>
        <dbReference type="ARBA" id="ARBA00009325"/>
    </source>
</evidence>
<sequence length="39" mass="4391">MPDMDAVTARAELLEWETPEFEDIGCAAEVTMYVAQLED</sequence>
<reference evidence="4" key="4">
    <citation type="submission" date="2023-12" db="EMBL/GenBank/DDBJ databases">
        <authorList>
            <person name="Sun Q."/>
            <person name="Inoue M."/>
        </authorList>
    </citation>
    <scope>NUCLEOTIDE SEQUENCE</scope>
    <source>
        <strain evidence="4">JCM 10664</strain>
    </source>
</reference>
<gene>
    <name evidence="4" type="ORF">GCM10009545_45100</name>
    <name evidence="5" type="ORF">GCM10011581_44090</name>
</gene>
<accession>A0A917K6R6</accession>
<evidence type="ECO:0000313" key="5">
    <source>
        <dbReference type="EMBL" id="GGJ02066.1"/>
    </source>
</evidence>
<proteinExistence type="inferred from homology"/>
<dbReference type="InterPro" id="IPR011725">
    <property type="entry name" value="PQQ_synth_PqqA"/>
</dbReference>
<evidence type="ECO:0000256" key="3">
    <source>
        <dbReference type="ARBA" id="ARBA00015086"/>
    </source>
</evidence>
<dbReference type="EMBL" id="BAAAHC010000020">
    <property type="protein sequence ID" value="GAA0537340.1"/>
    <property type="molecule type" value="Genomic_DNA"/>
</dbReference>
<dbReference type="NCBIfam" id="TIGR02107">
    <property type="entry name" value="PQQ_syn_pqqA"/>
    <property type="match status" value="1"/>
</dbReference>
<reference evidence="4 7" key="2">
    <citation type="journal article" date="2019" name="Int. J. Syst. Evol. Microbiol.">
        <title>The Global Catalogue of Microorganisms (GCM) 10K type strain sequencing project: providing services to taxonomists for standard genome sequencing and annotation.</title>
        <authorList>
            <consortium name="The Broad Institute Genomics Platform"/>
            <consortium name="The Broad Institute Genome Sequencing Center for Infectious Disease"/>
            <person name="Wu L."/>
            <person name="Ma J."/>
        </authorList>
    </citation>
    <scope>NUCLEOTIDE SEQUENCE [LARGE SCALE GENOMIC DNA]</scope>
    <source>
        <strain evidence="4 7">JCM 10664</strain>
    </source>
</reference>
<evidence type="ECO:0000313" key="7">
    <source>
        <dbReference type="Proteomes" id="UP001500220"/>
    </source>
</evidence>
<evidence type="ECO:0000256" key="1">
    <source>
        <dbReference type="ARBA" id="ARBA00004886"/>
    </source>
</evidence>
<dbReference type="EMBL" id="BMMT01000019">
    <property type="protein sequence ID" value="GGJ02066.1"/>
    <property type="molecule type" value="Genomic_DNA"/>
</dbReference>